<feature type="compositionally biased region" description="Pro residues" evidence="2">
    <location>
        <begin position="61"/>
        <end position="70"/>
    </location>
</feature>
<accession>A0A164Q039</accession>
<sequence length="504" mass="55947">MASTTKSGSSFMGSLSLPQFAGMMSRGPGSSSATSNTPASAQGSVGALNGARDEQQENRQRPPPPVPWKPPTTLLRLQSGQEVVISFEGTSQYTQGGLSACGLAAMNAARLVLEQRNRNGVDLIEMLSSRDFLQSVMAITSMWSDQDHLEIEDIRGLPLFQSSLRHVGESNAQTSFETFGRLLATLRENSRRSSNPPSPSAVVITKPPEIVAIIYIPMPQNVRLDGVFAVFDSHPRSAKGTKGASFILFPSLEGTCDYLARSLFYMDPDILTGDIGELMVAQLTQYSGNFFVALGDEAQIDGLLPDARSNYQANLELFRMRRELAELQSSNRSLVSERDRLKERAAQVEDLQAELRKHDLNLKEFEVANRRTNARLTTVQQENGLLNKERKELQTLLQDVAFQPPDAKSLSRARSPNSPRGPRPDRRIVNDNEDDVTERDLQIREAQEMIMQLLKEKTQLESRITWTNNIAKETQARLEAERDEARSQVGACSQAASIRSHTER</sequence>
<feature type="compositionally biased region" description="Basic and acidic residues" evidence="2">
    <location>
        <begin position="477"/>
        <end position="486"/>
    </location>
</feature>
<feature type="coiled-coil region" evidence="1">
    <location>
        <begin position="324"/>
        <end position="399"/>
    </location>
</feature>
<dbReference type="OrthoDB" id="1431934at2759"/>
<gene>
    <name evidence="3" type="ORF">SISNIDRAFT_231108</name>
</gene>
<keyword evidence="1" id="KW-0175">Coiled coil</keyword>
<name>A0A164Q039_9AGAM</name>
<organism evidence="3 4">
    <name type="scientific">Sistotremastrum niveocremeum HHB9708</name>
    <dbReference type="NCBI Taxonomy" id="1314777"/>
    <lineage>
        <taxon>Eukaryota</taxon>
        <taxon>Fungi</taxon>
        <taxon>Dikarya</taxon>
        <taxon>Basidiomycota</taxon>
        <taxon>Agaricomycotina</taxon>
        <taxon>Agaricomycetes</taxon>
        <taxon>Sistotremastrales</taxon>
        <taxon>Sistotremastraceae</taxon>
        <taxon>Sertulicium</taxon>
        <taxon>Sertulicium niveocremeum</taxon>
    </lineage>
</organism>
<feature type="region of interest" description="Disordered" evidence="2">
    <location>
        <begin position="1"/>
        <end position="73"/>
    </location>
</feature>
<feature type="region of interest" description="Disordered" evidence="2">
    <location>
        <begin position="403"/>
        <end position="437"/>
    </location>
</feature>
<dbReference type="AlphaFoldDB" id="A0A164Q039"/>
<feature type="compositionally biased region" description="Polar residues" evidence="2">
    <location>
        <begin position="1"/>
        <end position="17"/>
    </location>
</feature>
<keyword evidence="4" id="KW-1185">Reference proteome</keyword>
<evidence type="ECO:0000256" key="1">
    <source>
        <dbReference type="SAM" id="Coils"/>
    </source>
</evidence>
<evidence type="ECO:0000313" key="4">
    <source>
        <dbReference type="Proteomes" id="UP000076722"/>
    </source>
</evidence>
<feature type="compositionally biased region" description="Polar residues" evidence="2">
    <location>
        <begin position="490"/>
        <end position="504"/>
    </location>
</feature>
<dbReference type="EMBL" id="KV419429">
    <property type="protein sequence ID" value="KZS89197.1"/>
    <property type="molecule type" value="Genomic_DNA"/>
</dbReference>
<evidence type="ECO:0000256" key="2">
    <source>
        <dbReference type="SAM" id="MobiDB-lite"/>
    </source>
</evidence>
<evidence type="ECO:0000313" key="3">
    <source>
        <dbReference type="EMBL" id="KZS89197.1"/>
    </source>
</evidence>
<reference evidence="3 4" key="1">
    <citation type="journal article" date="2016" name="Mol. Biol. Evol.">
        <title>Comparative Genomics of Early-Diverging Mushroom-Forming Fungi Provides Insights into the Origins of Lignocellulose Decay Capabilities.</title>
        <authorList>
            <person name="Nagy L.G."/>
            <person name="Riley R."/>
            <person name="Tritt A."/>
            <person name="Adam C."/>
            <person name="Daum C."/>
            <person name="Floudas D."/>
            <person name="Sun H."/>
            <person name="Yadav J.S."/>
            <person name="Pangilinan J."/>
            <person name="Larsson K.H."/>
            <person name="Matsuura K."/>
            <person name="Barry K."/>
            <person name="Labutti K."/>
            <person name="Kuo R."/>
            <person name="Ohm R.A."/>
            <person name="Bhattacharya S.S."/>
            <person name="Shirouzu T."/>
            <person name="Yoshinaga Y."/>
            <person name="Martin F.M."/>
            <person name="Grigoriev I.V."/>
            <person name="Hibbett D.S."/>
        </authorList>
    </citation>
    <scope>NUCLEOTIDE SEQUENCE [LARGE SCALE GENOMIC DNA]</scope>
    <source>
        <strain evidence="3 4">HHB9708</strain>
    </source>
</reference>
<protein>
    <submittedName>
        <fullName evidence="3">Uncharacterized protein</fullName>
    </submittedName>
</protein>
<dbReference type="STRING" id="1314777.A0A164Q039"/>
<dbReference type="Proteomes" id="UP000076722">
    <property type="component" value="Unassembled WGS sequence"/>
</dbReference>
<proteinExistence type="predicted"/>
<feature type="region of interest" description="Disordered" evidence="2">
    <location>
        <begin position="477"/>
        <end position="504"/>
    </location>
</feature>
<feature type="compositionally biased region" description="Low complexity" evidence="2">
    <location>
        <begin position="27"/>
        <end position="40"/>
    </location>
</feature>
<dbReference type="Gene3D" id="1.10.287.1490">
    <property type="match status" value="1"/>
</dbReference>
<feature type="compositionally biased region" description="Basic and acidic residues" evidence="2">
    <location>
        <begin position="51"/>
        <end position="60"/>
    </location>
</feature>